<dbReference type="InterPro" id="IPR000539">
    <property type="entry name" value="Frizzled/Smoothened_7TM"/>
</dbReference>
<comment type="caution">
    <text evidence="15">The sequence shown here is derived from an EMBL/GenBank/DDBJ whole genome shotgun (WGS) entry which is preliminary data.</text>
</comment>
<dbReference type="PANTHER" id="PTHR11309:SF99">
    <property type="entry name" value="FRIZZLED-4"/>
    <property type="match status" value="1"/>
</dbReference>
<evidence type="ECO:0008006" key="17">
    <source>
        <dbReference type="Google" id="ProtNLM"/>
    </source>
</evidence>
<keyword evidence="7 9" id="KW-1015">Disulfide bond</keyword>
<evidence type="ECO:0000256" key="10">
    <source>
        <dbReference type="SAM" id="MobiDB-lite"/>
    </source>
</evidence>
<feature type="disulfide bond" evidence="9">
    <location>
        <begin position="38"/>
        <end position="84"/>
    </location>
</feature>
<evidence type="ECO:0000259" key="14">
    <source>
        <dbReference type="PROSITE" id="PS50261"/>
    </source>
</evidence>
<protein>
    <recommendedName>
        <fullName evidence="17">Frizzled-4</fullName>
    </recommendedName>
</protein>
<feature type="transmembrane region" description="Helical" evidence="11">
    <location>
        <begin position="314"/>
        <end position="335"/>
    </location>
</feature>
<keyword evidence="4 11" id="KW-0812">Transmembrane</keyword>
<dbReference type="GO" id="GO:0005615">
    <property type="term" value="C:extracellular space"/>
    <property type="evidence" value="ECO:0007669"/>
    <property type="project" value="TreeGrafter"/>
</dbReference>
<dbReference type="GO" id="GO:0035567">
    <property type="term" value="P:non-canonical Wnt signaling pathway"/>
    <property type="evidence" value="ECO:0007669"/>
    <property type="project" value="TreeGrafter"/>
</dbReference>
<feature type="domain" description="FZ" evidence="13">
    <location>
        <begin position="25"/>
        <end position="143"/>
    </location>
</feature>
<feature type="domain" description="G-protein coupled receptors family 2 profile 2" evidence="14">
    <location>
        <begin position="204"/>
        <end position="418"/>
    </location>
</feature>
<comment type="similarity">
    <text evidence="2">Belongs to the G-protein coupled receptor Fz/Smo family.</text>
</comment>
<evidence type="ECO:0000256" key="3">
    <source>
        <dbReference type="ARBA" id="ARBA00022473"/>
    </source>
</evidence>
<feature type="disulfide bond" evidence="9">
    <location>
        <begin position="106"/>
        <end position="130"/>
    </location>
</feature>
<accession>A0A2A2LY00</accession>
<comment type="subcellular location">
    <subcellularLocation>
        <location evidence="1">Membrane</location>
        <topology evidence="1">Multi-pass membrane protein</topology>
    </subcellularLocation>
</comment>
<gene>
    <name evidence="15" type="ORF">WR25_18341</name>
</gene>
<dbReference type="Proteomes" id="UP000218231">
    <property type="component" value="Unassembled WGS sequence"/>
</dbReference>
<dbReference type="OrthoDB" id="5959102at2759"/>
<organism evidence="15 16">
    <name type="scientific">Diploscapter pachys</name>
    <dbReference type="NCBI Taxonomy" id="2018661"/>
    <lineage>
        <taxon>Eukaryota</taxon>
        <taxon>Metazoa</taxon>
        <taxon>Ecdysozoa</taxon>
        <taxon>Nematoda</taxon>
        <taxon>Chromadorea</taxon>
        <taxon>Rhabditida</taxon>
        <taxon>Rhabditina</taxon>
        <taxon>Rhabditomorpha</taxon>
        <taxon>Rhabditoidea</taxon>
        <taxon>Rhabditidae</taxon>
        <taxon>Diploscapter</taxon>
    </lineage>
</organism>
<keyword evidence="6 11" id="KW-0472">Membrane</keyword>
<feature type="transmembrane region" description="Helical" evidence="11">
    <location>
        <begin position="404"/>
        <end position="424"/>
    </location>
</feature>
<dbReference type="Gene3D" id="1.20.1070.10">
    <property type="entry name" value="Rhodopsin 7-helix transmembrane proteins"/>
    <property type="match status" value="1"/>
</dbReference>
<feature type="transmembrane region" description="Helical" evidence="11">
    <location>
        <begin position="464"/>
        <end position="484"/>
    </location>
</feature>
<feature type="disulfide bond" evidence="9">
    <location>
        <begin position="75"/>
        <end position="113"/>
    </location>
</feature>
<dbReference type="SUPFAM" id="SSF63501">
    <property type="entry name" value="Frizzled cysteine-rich domain"/>
    <property type="match status" value="1"/>
</dbReference>
<dbReference type="Gene3D" id="1.10.2000.10">
    <property type="entry name" value="Frizzled cysteine-rich domain"/>
    <property type="match status" value="1"/>
</dbReference>
<dbReference type="SMART" id="SM01330">
    <property type="entry name" value="Frizzled"/>
    <property type="match status" value="1"/>
</dbReference>
<evidence type="ECO:0000256" key="2">
    <source>
        <dbReference type="ARBA" id="ARBA00008077"/>
    </source>
</evidence>
<dbReference type="PROSITE" id="PS50038">
    <property type="entry name" value="FZ"/>
    <property type="match status" value="1"/>
</dbReference>
<dbReference type="PANTHER" id="PTHR11309">
    <property type="entry name" value="FRIZZLED"/>
    <property type="match status" value="1"/>
</dbReference>
<dbReference type="InterPro" id="IPR020067">
    <property type="entry name" value="Frizzled_dom"/>
</dbReference>
<feature type="chain" id="PRO_5012584478" description="Frizzled-4" evidence="12">
    <location>
        <begin position="20"/>
        <end position="555"/>
    </location>
</feature>
<keyword evidence="8" id="KW-0675">Receptor</keyword>
<dbReference type="SMART" id="SM00063">
    <property type="entry name" value="FRI"/>
    <property type="match status" value="1"/>
</dbReference>
<feature type="disulfide bond" evidence="9">
    <location>
        <begin position="30"/>
        <end position="91"/>
    </location>
</feature>
<feature type="compositionally biased region" description="Pro residues" evidence="10">
    <location>
        <begin position="517"/>
        <end position="528"/>
    </location>
</feature>
<evidence type="ECO:0000313" key="16">
    <source>
        <dbReference type="Proteomes" id="UP000218231"/>
    </source>
</evidence>
<dbReference type="PRINTS" id="PR00489">
    <property type="entry name" value="FRIZZLED"/>
</dbReference>
<evidence type="ECO:0000256" key="11">
    <source>
        <dbReference type="SAM" id="Phobius"/>
    </source>
</evidence>
<dbReference type="Pfam" id="PF01392">
    <property type="entry name" value="Fz"/>
    <property type="match status" value="1"/>
</dbReference>
<dbReference type="EMBL" id="LIAE01006348">
    <property type="protein sequence ID" value="PAV90877.1"/>
    <property type="molecule type" value="Genomic_DNA"/>
</dbReference>
<feature type="region of interest" description="Disordered" evidence="10">
    <location>
        <begin position="515"/>
        <end position="537"/>
    </location>
</feature>
<dbReference type="GO" id="GO:0016020">
    <property type="term" value="C:membrane"/>
    <property type="evidence" value="ECO:0007669"/>
    <property type="project" value="UniProtKB-SubCell"/>
</dbReference>
<keyword evidence="12" id="KW-0732">Signal</keyword>
<dbReference type="InterPro" id="IPR015526">
    <property type="entry name" value="Frizzled/SFRP"/>
</dbReference>
<evidence type="ECO:0000256" key="9">
    <source>
        <dbReference type="PROSITE-ProRule" id="PRU00090"/>
    </source>
</evidence>
<evidence type="ECO:0000256" key="8">
    <source>
        <dbReference type="ARBA" id="ARBA00023170"/>
    </source>
</evidence>
<dbReference type="STRING" id="2018661.A0A2A2LY00"/>
<evidence type="ECO:0000256" key="4">
    <source>
        <dbReference type="ARBA" id="ARBA00022692"/>
    </source>
</evidence>
<dbReference type="GO" id="GO:0004888">
    <property type="term" value="F:transmembrane signaling receptor activity"/>
    <property type="evidence" value="ECO:0007669"/>
    <property type="project" value="InterPro"/>
</dbReference>
<dbReference type="GO" id="GO:0017147">
    <property type="term" value="F:Wnt-protein binding"/>
    <property type="evidence" value="ECO:0007669"/>
    <property type="project" value="TreeGrafter"/>
</dbReference>
<keyword evidence="3" id="KW-0217">Developmental protein</keyword>
<dbReference type="InterPro" id="IPR017981">
    <property type="entry name" value="GPCR_2-like_7TM"/>
</dbReference>
<feature type="transmembrane region" description="Helical" evidence="11">
    <location>
        <begin position="363"/>
        <end position="383"/>
    </location>
</feature>
<sequence>MRIFLQISLSLLLINGSVGSIFKTATKGKCQPIDIPYCKDALPYNLTYSSSTMPQDQTSLVSSVEHFKPVIKTKCNANIQFFICSVFAPMCPPSMPQAVTSCRSVCEQVKKDCYGLYKEFEIQWPELLNCSKFPEEPELCMNPLTADKIHSRPQVSAASSCPSDLIDVDPVDPHGVCATNCGGDVMFSSEDKKSARGWMQLWGSVNGIISLFIYLTYLIDRHRFHFPEKCVFYLSLCLMLFSIPYLFPFFLTYSTMACDKLMNGEQFLAYSGWENTNCLLSFTLTYYFGMAANFWWLMYLSAGRKWVPEGIEACGNYVHLVAWGSSALMTIAVLITHKVDASELTGICSVGNQDPRTLLAFSLLPRTAVILIGACFILAGFSSMCSERVAFRGRGTDTSKLEKLMVKMGLFCILYILPNVIYIVCESYHYLILTQFYPNVWGCKQTGGVEAGLCKRPKQPQPELYLLGVIMPLAVGISCLMWIFSPKTFNAWQRFLCCGLCSSAPTKPLGPSARPLLEPPSAPLPQPPAGTSASQPHYVPMSTHSHNVWRPSKVV</sequence>
<comment type="caution">
    <text evidence="9">Lacks conserved residue(s) required for the propagation of feature annotation.</text>
</comment>
<name>A0A2A2LY00_9BILA</name>
<evidence type="ECO:0000256" key="12">
    <source>
        <dbReference type="SAM" id="SignalP"/>
    </source>
</evidence>
<feature type="transmembrane region" description="Helical" evidence="11">
    <location>
        <begin position="198"/>
        <end position="219"/>
    </location>
</feature>
<dbReference type="PROSITE" id="PS50261">
    <property type="entry name" value="G_PROTEIN_RECEP_F2_4"/>
    <property type="match status" value="1"/>
</dbReference>
<keyword evidence="5 11" id="KW-1133">Transmembrane helix</keyword>
<dbReference type="Pfam" id="PF01534">
    <property type="entry name" value="Frizzled"/>
    <property type="match status" value="1"/>
</dbReference>
<evidence type="ECO:0000259" key="13">
    <source>
        <dbReference type="PROSITE" id="PS50038"/>
    </source>
</evidence>
<reference evidence="15 16" key="1">
    <citation type="journal article" date="2017" name="Curr. Biol.">
        <title>Genome architecture and evolution of a unichromosomal asexual nematode.</title>
        <authorList>
            <person name="Fradin H."/>
            <person name="Zegar C."/>
            <person name="Gutwein M."/>
            <person name="Lucas J."/>
            <person name="Kovtun M."/>
            <person name="Corcoran D."/>
            <person name="Baugh L.R."/>
            <person name="Kiontke K."/>
            <person name="Gunsalus K."/>
            <person name="Fitch D.H."/>
            <person name="Piano F."/>
        </authorList>
    </citation>
    <scope>NUCLEOTIDE SEQUENCE [LARGE SCALE GENOMIC DNA]</scope>
    <source>
        <strain evidence="15">PF1309</strain>
    </source>
</reference>
<evidence type="ECO:0000313" key="15">
    <source>
        <dbReference type="EMBL" id="PAV90877.1"/>
    </source>
</evidence>
<proteinExistence type="inferred from homology"/>
<feature type="signal peptide" evidence="12">
    <location>
        <begin position="1"/>
        <end position="19"/>
    </location>
</feature>
<keyword evidence="16" id="KW-1185">Reference proteome</keyword>
<dbReference type="AlphaFoldDB" id="A0A2A2LY00"/>
<feature type="transmembrane region" description="Helical" evidence="11">
    <location>
        <begin position="231"/>
        <end position="253"/>
    </location>
</feature>
<dbReference type="GO" id="GO:0060070">
    <property type="term" value="P:canonical Wnt signaling pathway"/>
    <property type="evidence" value="ECO:0007669"/>
    <property type="project" value="TreeGrafter"/>
</dbReference>
<feature type="transmembrane region" description="Helical" evidence="11">
    <location>
        <begin position="284"/>
        <end position="302"/>
    </location>
</feature>
<evidence type="ECO:0000256" key="6">
    <source>
        <dbReference type="ARBA" id="ARBA00023136"/>
    </source>
</evidence>
<evidence type="ECO:0000256" key="5">
    <source>
        <dbReference type="ARBA" id="ARBA00022989"/>
    </source>
</evidence>
<evidence type="ECO:0000256" key="1">
    <source>
        <dbReference type="ARBA" id="ARBA00004141"/>
    </source>
</evidence>
<evidence type="ECO:0000256" key="7">
    <source>
        <dbReference type="ARBA" id="ARBA00023157"/>
    </source>
</evidence>
<dbReference type="InterPro" id="IPR036790">
    <property type="entry name" value="Frizzled_dom_sf"/>
</dbReference>